<sequence length="515" mass="59116">MGRKKNKQKEIKSSSNSTTKAISEHSEEISKTIVKPSEPSKATKPQDKTPEDLKRWIEELSQSPEVIKALQNIASSSGESGMASKSKAIVPAHGTASLSQTIEHGFNDINPWEVVRKNYPENWFFKPKDIAKPQEYYQSILEETGSARIKHNFDKHHKGVVAYSSIQIKRVVHSKDWPVSSLYTAIQFKTLKRYSTLYNYFDYIDAWTNVFCIQNPTTTHSWLIYFDQQSIKTTTIFLNWILKWWQYRGITDEVLSPKVLQVYQYFKTHYKSHPSEKYIPPLMYFCTQFFIPWVYQWYFDFQYTMELNIPAIAKKHKVKWWGSFKNSTTEIVVKNWMLKKAQFPAISYASKLALQGESSFGAQKAQCQAMLATAKTPEEYKMICQQIFSQLGSRETVKSEELKERKSNSKESSKHSSSKKAPKKKSSRRKSKKQSSSESESTASSTSSSSKTLASSHCDSNEDDCYEILPAIKIKSKTDKVKEKGKKKKEKVKKKGKGRKKQDTSSSSSSSSESE</sequence>
<evidence type="ECO:0000313" key="1">
    <source>
        <dbReference type="EMBL" id="KAG8633707.1"/>
    </source>
</evidence>
<reference evidence="2" key="1">
    <citation type="journal article" date="2016" name="Nat. Biotechnol.">
        <title>Sequencing wild and cultivated cassava and related species reveals extensive interspecific hybridization and genetic diversity.</title>
        <authorList>
            <person name="Bredeson J.V."/>
            <person name="Lyons J.B."/>
            <person name="Prochnik S.E."/>
            <person name="Wu G.A."/>
            <person name="Ha C.M."/>
            <person name="Edsinger-Gonzales E."/>
            <person name="Grimwood J."/>
            <person name="Schmutz J."/>
            <person name="Rabbi I.Y."/>
            <person name="Egesi C."/>
            <person name="Nauluvula P."/>
            <person name="Lebot V."/>
            <person name="Ndunguru J."/>
            <person name="Mkamilo G."/>
            <person name="Bart R.S."/>
            <person name="Setter T.L."/>
            <person name="Gleadow R.M."/>
            <person name="Kulakow P."/>
            <person name="Ferguson M.E."/>
            <person name="Rounsley S."/>
            <person name="Rokhsar D.S."/>
        </authorList>
    </citation>
    <scope>NUCLEOTIDE SEQUENCE [LARGE SCALE GENOMIC DNA]</scope>
    <source>
        <strain evidence="2">cv. AM560-2</strain>
    </source>
</reference>
<evidence type="ECO:0000313" key="2">
    <source>
        <dbReference type="Proteomes" id="UP000091857"/>
    </source>
</evidence>
<comment type="caution">
    <text evidence="1">The sequence shown here is derived from an EMBL/GenBank/DDBJ whole genome shotgun (WGS) entry which is preliminary data.</text>
</comment>
<name>A0ACB7G0J2_MANES</name>
<proteinExistence type="predicted"/>
<dbReference type="Proteomes" id="UP000091857">
    <property type="component" value="Chromosome 18"/>
</dbReference>
<accession>A0ACB7G0J2</accession>
<gene>
    <name evidence="1" type="ORF">MANES_18G138520v8</name>
</gene>
<organism evidence="1 2">
    <name type="scientific">Manihot esculenta</name>
    <name type="common">Cassava</name>
    <name type="synonym">Jatropha manihot</name>
    <dbReference type="NCBI Taxonomy" id="3983"/>
    <lineage>
        <taxon>Eukaryota</taxon>
        <taxon>Viridiplantae</taxon>
        <taxon>Streptophyta</taxon>
        <taxon>Embryophyta</taxon>
        <taxon>Tracheophyta</taxon>
        <taxon>Spermatophyta</taxon>
        <taxon>Magnoliopsida</taxon>
        <taxon>eudicotyledons</taxon>
        <taxon>Gunneridae</taxon>
        <taxon>Pentapetalae</taxon>
        <taxon>rosids</taxon>
        <taxon>fabids</taxon>
        <taxon>Malpighiales</taxon>
        <taxon>Euphorbiaceae</taxon>
        <taxon>Crotonoideae</taxon>
        <taxon>Manihoteae</taxon>
        <taxon>Manihot</taxon>
    </lineage>
</organism>
<dbReference type="EMBL" id="CM004404">
    <property type="protein sequence ID" value="KAG8633707.1"/>
    <property type="molecule type" value="Genomic_DNA"/>
</dbReference>
<keyword evidence="2" id="KW-1185">Reference proteome</keyword>
<protein>
    <submittedName>
        <fullName evidence="1">Uncharacterized protein</fullName>
    </submittedName>
</protein>